<dbReference type="AlphaFoldDB" id="A0A7W7T135"/>
<dbReference type="GO" id="GO:0016705">
    <property type="term" value="F:oxidoreductase activity, acting on paired donors, with incorporation or reduction of molecular oxygen"/>
    <property type="evidence" value="ECO:0007669"/>
    <property type="project" value="UniProtKB-ARBA"/>
</dbReference>
<evidence type="ECO:0000256" key="6">
    <source>
        <dbReference type="SAM" id="SignalP"/>
    </source>
</evidence>
<accession>A0A7W7T135</accession>
<dbReference type="PROSITE" id="PS51296">
    <property type="entry name" value="RIESKE"/>
    <property type="match status" value="1"/>
</dbReference>
<feature type="region of interest" description="Disordered" evidence="5">
    <location>
        <begin position="32"/>
        <end position="64"/>
    </location>
</feature>
<dbReference type="EMBL" id="JACHJS010000001">
    <property type="protein sequence ID" value="MBB4964634.1"/>
    <property type="molecule type" value="Genomic_DNA"/>
</dbReference>
<dbReference type="InterPro" id="IPR006311">
    <property type="entry name" value="TAT_signal"/>
</dbReference>
<dbReference type="GO" id="GO:0046872">
    <property type="term" value="F:metal ion binding"/>
    <property type="evidence" value="ECO:0007669"/>
    <property type="project" value="UniProtKB-KW"/>
</dbReference>
<comment type="caution">
    <text evidence="8">The sequence shown here is derived from an EMBL/GenBank/DDBJ whole genome shotgun (WGS) entry which is preliminary data.</text>
</comment>
<evidence type="ECO:0000256" key="2">
    <source>
        <dbReference type="ARBA" id="ARBA00022723"/>
    </source>
</evidence>
<keyword evidence="4" id="KW-0411">Iron-sulfur</keyword>
<dbReference type="Pfam" id="PF00355">
    <property type="entry name" value="Rieske"/>
    <property type="match status" value="1"/>
</dbReference>
<evidence type="ECO:0000313" key="8">
    <source>
        <dbReference type="EMBL" id="MBB4964634.1"/>
    </source>
</evidence>
<evidence type="ECO:0000313" key="9">
    <source>
        <dbReference type="Proteomes" id="UP000542674"/>
    </source>
</evidence>
<sequence>MTTTPTNDGLSRRRMLCGVLAALAVPAGLAACSDSPTTSSGPGTTPGTTTKAGDATTKPTAAGGSGIVALADVPDGGGVVVESDGRPLVLVRSGDTVKAFDATCPHQLQKVAPPVGDVITCPAHGSRFKATDGSRIDGPTPSGLDAVPVKVAAGQVVLA</sequence>
<keyword evidence="6" id="KW-0732">Signal</keyword>
<dbReference type="InterPro" id="IPR017941">
    <property type="entry name" value="Rieske_2Fe-2S"/>
</dbReference>
<dbReference type="GO" id="GO:0051537">
    <property type="term" value="F:2 iron, 2 sulfur cluster binding"/>
    <property type="evidence" value="ECO:0007669"/>
    <property type="project" value="UniProtKB-KW"/>
</dbReference>
<feature type="signal peptide" evidence="6">
    <location>
        <begin position="1"/>
        <end position="30"/>
    </location>
</feature>
<dbReference type="Gene3D" id="2.102.10.10">
    <property type="entry name" value="Rieske [2Fe-2S] iron-sulphur domain"/>
    <property type="match status" value="1"/>
</dbReference>
<evidence type="ECO:0000256" key="1">
    <source>
        <dbReference type="ARBA" id="ARBA00022714"/>
    </source>
</evidence>
<evidence type="ECO:0000256" key="3">
    <source>
        <dbReference type="ARBA" id="ARBA00023004"/>
    </source>
</evidence>
<evidence type="ECO:0000256" key="5">
    <source>
        <dbReference type="SAM" id="MobiDB-lite"/>
    </source>
</evidence>
<evidence type="ECO:0000256" key="4">
    <source>
        <dbReference type="ARBA" id="ARBA00023014"/>
    </source>
</evidence>
<gene>
    <name evidence="8" type="ORF">F4559_001993</name>
</gene>
<keyword evidence="3" id="KW-0408">Iron</keyword>
<dbReference type="GO" id="GO:0004497">
    <property type="term" value="F:monooxygenase activity"/>
    <property type="evidence" value="ECO:0007669"/>
    <property type="project" value="UniProtKB-ARBA"/>
</dbReference>
<name>A0A7W7T135_9PSEU</name>
<feature type="chain" id="PRO_5038931761" evidence="6">
    <location>
        <begin position="31"/>
        <end position="159"/>
    </location>
</feature>
<organism evidence="8 9">
    <name type="scientific">Saccharothrix violaceirubra</name>
    <dbReference type="NCBI Taxonomy" id="413306"/>
    <lineage>
        <taxon>Bacteria</taxon>
        <taxon>Bacillati</taxon>
        <taxon>Actinomycetota</taxon>
        <taxon>Actinomycetes</taxon>
        <taxon>Pseudonocardiales</taxon>
        <taxon>Pseudonocardiaceae</taxon>
        <taxon>Saccharothrix</taxon>
    </lineage>
</organism>
<protein>
    <submittedName>
        <fullName evidence="8">Nitrite reductase/ring-hydroxylating ferredoxin subunit</fullName>
    </submittedName>
</protein>
<dbReference type="CDD" id="cd03467">
    <property type="entry name" value="Rieske"/>
    <property type="match status" value="1"/>
</dbReference>
<dbReference type="SUPFAM" id="SSF50022">
    <property type="entry name" value="ISP domain"/>
    <property type="match status" value="1"/>
</dbReference>
<keyword evidence="1" id="KW-0001">2Fe-2S</keyword>
<dbReference type="PROSITE" id="PS51318">
    <property type="entry name" value="TAT"/>
    <property type="match status" value="1"/>
</dbReference>
<feature type="compositionally biased region" description="Low complexity" evidence="5">
    <location>
        <begin position="32"/>
        <end position="62"/>
    </location>
</feature>
<dbReference type="InterPro" id="IPR036922">
    <property type="entry name" value="Rieske_2Fe-2S_sf"/>
</dbReference>
<evidence type="ECO:0000259" key="7">
    <source>
        <dbReference type="PROSITE" id="PS51296"/>
    </source>
</evidence>
<keyword evidence="2" id="KW-0479">Metal-binding</keyword>
<feature type="domain" description="Rieske" evidence="7">
    <location>
        <begin position="65"/>
        <end position="158"/>
    </location>
</feature>
<reference evidence="8 9" key="1">
    <citation type="submission" date="2020-08" db="EMBL/GenBank/DDBJ databases">
        <title>Sequencing the genomes of 1000 actinobacteria strains.</title>
        <authorList>
            <person name="Klenk H.-P."/>
        </authorList>
    </citation>
    <scope>NUCLEOTIDE SEQUENCE [LARGE SCALE GENOMIC DNA]</scope>
    <source>
        <strain evidence="8 9">DSM 45084</strain>
    </source>
</reference>
<keyword evidence="9" id="KW-1185">Reference proteome</keyword>
<proteinExistence type="predicted"/>
<dbReference type="RefSeq" id="WP_312865552.1">
    <property type="nucleotide sequence ID" value="NZ_BAABAI010000031.1"/>
</dbReference>
<dbReference type="Proteomes" id="UP000542674">
    <property type="component" value="Unassembled WGS sequence"/>
</dbReference>